<evidence type="ECO:0000256" key="1">
    <source>
        <dbReference type="SAM" id="MobiDB-lite"/>
    </source>
</evidence>
<dbReference type="EMBL" id="BSYO01000009">
    <property type="protein sequence ID" value="GMH09769.1"/>
    <property type="molecule type" value="Genomic_DNA"/>
</dbReference>
<gene>
    <name evidence="2" type="ORF">Nepgr_011610</name>
</gene>
<sequence>MFADMLKLGIDATDAECLADVLPLWLPQLKTATRGTSTCVVDGSLAVGSAPSPHAAPDDQPNLAQSHPVPSLLMNVGGGE</sequence>
<name>A0AAD3SFM1_NEPGR</name>
<protein>
    <submittedName>
        <fullName evidence="2">Uncharacterized protein</fullName>
    </submittedName>
</protein>
<accession>A0AAD3SFM1</accession>
<proteinExistence type="predicted"/>
<keyword evidence="3" id="KW-1185">Reference proteome</keyword>
<feature type="region of interest" description="Disordered" evidence="1">
    <location>
        <begin position="49"/>
        <end position="80"/>
    </location>
</feature>
<evidence type="ECO:0000313" key="2">
    <source>
        <dbReference type="EMBL" id="GMH09769.1"/>
    </source>
</evidence>
<comment type="caution">
    <text evidence="2">The sequence shown here is derived from an EMBL/GenBank/DDBJ whole genome shotgun (WGS) entry which is preliminary data.</text>
</comment>
<dbReference type="AlphaFoldDB" id="A0AAD3SFM1"/>
<dbReference type="Proteomes" id="UP001279734">
    <property type="component" value="Unassembled WGS sequence"/>
</dbReference>
<organism evidence="2 3">
    <name type="scientific">Nepenthes gracilis</name>
    <name type="common">Slender pitcher plant</name>
    <dbReference type="NCBI Taxonomy" id="150966"/>
    <lineage>
        <taxon>Eukaryota</taxon>
        <taxon>Viridiplantae</taxon>
        <taxon>Streptophyta</taxon>
        <taxon>Embryophyta</taxon>
        <taxon>Tracheophyta</taxon>
        <taxon>Spermatophyta</taxon>
        <taxon>Magnoliopsida</taxon>
        <taxon>eudicotyledons</taxon>
        <taxon>Gunneridae</taxon>
        <taxon>Pentapetalae</taxon>
        <taxon>Caryophyllales</taxon>
        <taxon>Nepenthaceae</taxon>
        <taxon>Nepenthes</taxon>
    </lineage>
</organism>
<evidence type="ECO:0000313" key="3">
    <source>
        <dbReference type="Proteomes" id="UP001279734"/>
    </source>
</evidence>
<reference evidence="2" key="1">
    <citation type="submission" date="2023-05" db="EMBL/GenBank/DDBJ databases">
        <title>Nepenthes gracilis genome sequencing.</title>
        <authorList>
            <person name="Fukushima K."/>
        </authorList>
    </citation>
    <scope>NUCLEOTIDE SEQUENCE</scope>
    <source>
        <strain evidence="2">SING2019-196</strain>
    </source>
</reference>